<dbReference type="PANTHER" id="PTHR43790:SF9">
    <property type="entry name" value="GALACTOFURANOSE TRANSPORTER ATP-BINDING PROTEIN YTFR"/>
    <property type="match status" value="1"/>
</dbReference>
<dbReference type="GO" id="GO:0016887">
    <property type="term" value="F:ATP hydrolysis activity"/>
    <property type="evidence" value="ECO:0007669"/>
    <property type="project" value="InterPro"/>
</dbReference>
<dbReference type="Gene3D" id="3.40.50.300">
    <property type="entry name" value="P-loop containing nucleotide triphosphate hydrolases"/>
    <property type="match status" value="2"/>
</dbReference>
<dbReference type="PROSITE" id="PS50893">
    <property type="entry name" value="ABC_TRANSPORTER_2"/>
    <property type="match status" value="2"/>
</dbReference>
<name>A0A323VBS9_9ACTN</name>
<feature type="domain" description="ABC transporter" evidence="6">
    <location>
        <begin position="313"/>
        <end position="565"/>
    </location>
</feature>
<dbReference type="OrthoDB" id="3311037at2"/>
<dbReference type="InterPro" id="IPR050107">
    <property type="entry name" value="ABC_carbohydrate_import_ATPase"/>
</dbReference>
<accession>A0A323VBS9</accession>
<dbReference type="InterPro" id="IPR017871">
    <property type="entry name" value="ABC_transporter-like_CS"/>
</dbReference>
<dbReference type="GO" id="GO:0005524">
    <property type="term" value="F:ATP binding"/>
    <property type="evidence" value="ECO:0007669"/>
    <property type="project" value="UniProtKB-KW"/>
</dbReference>
<dbReference type="CDD" id="cd03216">
    <property type="entry name" value="ABC_Carb_Monos_I"/>
    <property type="match status" value="1"/>
</dbReference>
<feature type="region of interest" description="Disordered" evidence="5">
    <location>
        <begin position="1"/>
        <end position="63"/>
    </location>
</feature>
<dbReference type="PROSITE" id="PS00211">
    <property type="entry name" value="ABC_TRANSPORTER_1"/>
    <property type="match status" value="1"/>
</dbReference>
<evidence type="ECO:0000313" key="8">
    <source>
        <dbReference type="Proteomes" id="UP000247602"/>
    </source>
</evidence>
<evidence type="ECO:0000259" key="6">
    <source>
        <dbReference type="PROSITE" id="PS50893"/>
    </source>
</evidence>
<evidence type="ECO:0000256" key="2">
    <source>
        <dbReference type="ARBA" id="ARBA00022737"/>
    </source>
</evidence>
<reference evidence="7 8" key="1">
    <citation type="submission" date="2018-06" db="EMBL/GenBank/DDBJ databases">
        <title>Draft genome sequence of Modestobacter versicolor CP153-2.</title>
        <authorList>
            <person name="Gundlapally S.R."/>
        </authorList>
    </citation>
    <scope>NUCLEOTIDE SEQUENCE [LARGE SCALE GENOMIC DNA]</scope>
    <source>
        <strain evidence="7 8">CP153-2</strain>
    </source>
</reference>
<dbReference type="InterPro" id="IPR027417">
    <property type="entry name" value="P-loop_NTPase"/>
</dbReference>
<dbReference type="CDD" id="cd03215">
    <property type="entry name" value="ABC_Carb_Monos_II"/>
    <property type="match status" value="1"/>
</dbReference>
<keyword evidence="8" id="KW-1185">Reference proteome</keyword>
<dbReference type="Proteomes" id="UP000247602">
    <property type="component" value="Unassembled WGS sequence"/>
</dbReference>
<dbReference type="EMBL" id="QKNV01000046">
    <property type="protein sequence ID" value="PZA22149.1"/>
    <property type="molecule type" value="Genomic_DNA"/>
</dbReference>
<proteinExistence type="predicted"/>
<keyword evidence="3" id="KW-0547">Nucleotide-binding</keyword>
<evidence type="ECO:0000256" key="5">
    <source>
        <dbReference type="SAM" id="MobiDB-lite"/>
    </source>
</evidence>
<keyword evidence="1" id="KW-0813">Transport</keyword>
<keyword evidence="2" id="KW-0677">Repeat</keyword>
<sequence>MVGHTRTAFPPGPRLLPCSPHSRCSPGHTGAGSGSPVPPPEARSQVPTTSSAPVRPGAERAPGAGPALALVSVSKSFGPARVLDDVSLELHAGEVHGLVGQNGSGKSTLIKVLSGLHRADAGSAVSGGESHPLPLSVAQLDALGVAFVHQDLGLVENQTVLDNVRVGRYQRGRFSRRVRRDLEAQAVAASLARLRSDIDPHALVATLPPADRALVAIARALQNSGDGGVLVFDEATQSLPREVLTGFYATVRELAAAGSAVLLVSHQLDEVIALTDRVTVLKDGRVAAAGIPTARTSRREITRLMLGADADTQALHDAVPTRPGAAVLELRGVTSPTLHGLDLTVHAGEVVGVTGTTGSGHDELPYVLAGVSPGRGSVRVGDQQVELTGADPRALLDAGLALVPQDRAQQGLAVTMTAQDNLCLPRVRARSGPWRVTRDWQRDEFAWVVERLGITPPQGDLPVAALSGGNQQKLLLGKWLVAGPRVLVLHEPTQAVDVGARRDILRTVREAAAAGAAVLVSSIDNEDLASVCDRVLVLDGGAVAGELRAPLTADQVLDAVFRSETTTEGQPA</sequence>
<dbReference type="InterPro" id="IPR003439">
    <property type="entry name" value="ABC_transporter-like_ATP-bd"/>
</dbReference>
<gene>
    <name evidence="7" type="ORF">DMO24_06610</name>
</gene>
<dbReference type="SMART" id="SM00382">
    <property type="entry name" value="AAA"/>
    <property type="match status" value="2"/>
</dbReference>
<dbReference type="SUPFAM" id="SSF52540">
    <property type="entry name" value="P-loop containing nucleoside triphosphate hydrolases"/>
    <property type="match status" value="2"/>
</dbReference>
<dbReference type="InterPro" id="IPR003593">
    <property type="entry name" value="AAA+_ATPase"/>
</dbReference>
<dbReference type="Pfam" id="PF00005">
    <property type="entry name" value="ABC_tran"/>
    <property type="match status" value="2"/>
</dbReference>
<dbReference type="PANTHER" id="PTHR43790">
    <property type="entry name" value="CARBOHYDRATE TRANSPORT ATP-BINDING PROTEIN MG119-RELATED"/>
    <property type="match status" value="1"/>
</dbReference>
<evidence type="ECO:0000313" key="7">
    <source>
        <dbReference type="EMBL" id="PZA22149.1"/>
    </source>
</evidence>
<feature type="compositionally biased region" description="Low complexity" evidence="5">
    <location>
        <begin position="52"/>
        <end position="63"/>
    </location>
</feature>
<feature type="domain" description="ABC transporter" evidence="6">
    <location>
        <begin position="68"/>
        <end position="308"/>
    </location>
</feature>
<evidence type="ECO:0000256" key="1">
    <source>
        <dbReference type="ARBA" id="ARBA00022448"/>
    </source>
</evidence>
<evidence type="ECO:0000256" key="3">
    <source>
        <dbReference type="ARBA" id="ARBA00022741"/>
    </source>
</evidence>
<evidence type="ECO:0000256" key="4">
    <source>
        <dbReference type="ARBA" id="ARBA00022840"/>
    </source>
</evidence>
<dbReference type="AlphaFoldDB" id="A0A323VBS9"/>
<organism evidence="7 8">
    <name type="scientific">Modestobacter versicolor</name>
    <dbReference type="NCBI Taxonomy" id="429133"/>
    <lineage>
        <taxon>Bacteria</taxon>
        <taxon>Bacillati</taxon>
        <taxon>Actinomycetota</taxon>
        <taxon>Actinomycetes</taxon>
        <taxon>Geodermatophilales</taxon>
        <taxon>Geodermatophilaceae</taxon>
        <taxon>Modestobacter</taxon>
    </lineage>
</organism>
<protein>
    <submittedName>
        <fullName evidence="7">Sugar ABC transporter ATP-binding protein</fullName>
    </submittedName>
</protein>
<keyword evidence="4 7" id="KW-0067">ATP-binding</keyword>
<comment type="caution">
    <text evidence="7">The sequence shown here is derived from an EMBL/GenBank/DDBJ whole genome shotgun (WGS) entry which is preliminary data.</text>
</comment>